<sequence length="96" mass="10926">MGGTYRSARLPVCGPPATRRFRQKSTVDGRLREKSIVGDRLSEKKGRRRRGKEEKKEYLALAHGPRPSAVAARGSRALFLPRREKDRGDITPFLFF</sequence>
<evidence type="ECO:0000313" key="2">
    <source>
        <dbReference type="EMBL" id="RZR75324.1"/>
    </source>
</evidence>
<gene>
    <name evidence="2" type="ORF">BHM03_00054702</name>
</gene>
<accession>A0A444ELG9</accession>
<evidence type="ECO:0000256" key="1">
    <source>
        <dbReference type="SAM" id="MobiDB-lite"/>
    </source>
</evidence>
<dbReference type="EMBL" id="KV876699">
    <property type="protein sequence ID" value="RZR75324.1"/>
    <property type="molecule type" value="Genomic_DNA"/>
</dbReference>
<reference evidence="2" key="1">
    <citation type="journal article" date="2018" name="Data Brief">
        <title>Genome sequence data from 17 accessions of Ensete ventricosum, a staple food crop for millions in Ethiopia.</title>
        <authorList>
            <person name="Yemataw Z."/>
            <person name="Muzemil S."/>
            <person name="Ambachew D."/>
            <person name="Tripathi L."/>
            <person name="Tesfaye K."/>
            <person name="Chala A."/>
            <person name="Farbos A."/>
            <person name="O'Neill P."/>
            <person name="Moore K."/>
            <person name="Grant M."/>
            <person name="Studholme D.J."/>
        </authorList>
    </citation>
    <scope>NUCLEOTIDE SEQUENCE [LARGE SCALE GENOMIC DNA]</scope>
    <source>
        <tissue evidence="2">Leaf</tissue>
    </source>
</reference>
<feature type="region of interest" description="Disordered" evidence="1">
    <location>
        <begin position="1"/>
        <end position="55"/>
    </location>
</feature>
<name>A0A444ELG9_ENSVE</name>
<dbReference type="Proteomes" id="UP000290560">
    <property type="component" value="Unassembled WGS sequence"/>
</dbReference>
<protein>
    <submittedName>
        <fullName evidence="2">Uncharacterized protein</fullName>
    </submittedName>
</protein>
<proteinExistence type="predicted"/>
<organism evidence="2">
    <name type="scientific">Ensete ventricosum</name>
    <name type="common">Abyssinian banana</name>
    <name type="synonym">Musa ensete</name>
    <dbReference type="NCBI Taxonomy" id="4639"/>
    <lineage>
        <taxon>Eukaryota</taxon>
        <taxon>Viridiplantae</taxon>
        <taxon>Streptophyta</taxon>
        <taxon>Embryophyta</taxon>
        <taxon>Tracheophyta</taxon>
        <taxon>Spermatophyta</taxon>
        <taxon>Magnoliopsida</taxon>
        <taxon>Liliopsida</taxon>
        <taxon>Zingiberales</taxon>
        <taxon>Musaceae</taxon>
        <taxon>Ensete</taxon>
    </lineage>
</organism>
<feature type="compositionally biased region" description="Basic and acidic residues" evidence="1">
    <location>
        <begin position="25"/>
        <end position="44"/>
    </location>
</feature>
<dbReference type="AlphaFoldDB" id="A0A444ELG9"/>